<feature type="compositionally biased region" description="Polar residues" evidence="1">
    <location>
        <begin position="214"/>
        <end position="226"/>
    </location>
</feature>
<feature type="transmembrane region" description="Helical" evidence="2">
    <location>
        <begin position="35"/>
        <end position="54"/>
    </location>
</feature>
<accession>A0A914V027</accession>
<organism evidence="3 4">
    <name type="scientific">Plectus sambesii</name>
    <dbReference type="NCBI Taxonomy" id="2011161"/>
    <lineage>
        <taxon>Eukaryota</taxon>
        <taxon>Metazoa</taxon>
        <taxon>Ecdysozoa</taxon>
        <taxon>Nematoda</taxon>
        <taxon>Chromadorea</taxon>
        <taxon>Plectida</taxon>
        <taxon>Plectina</taxon>
        <taxon>Plectoidea</taxon>
        <taxon>Plectidae</taxon>
        <taxon>Plectus</taxon>
    </lineage>
</organism>
<name>A0A914V027_9BILA</name>
<evidence type="ECO:0000313" key="3">
    <source>
        <dbReference type="Proteomes" id="UP000887566"/>
    </source>
</evidence>
<proteinExistence type="predicted"/>
<keyword evidence="2" id="KW-0472">Membrane</keyword>
<keyword evidence="3" id="KW-1185">Reference proteome</keyword>
<dbReference type="WBParaSite" id="PSAMB.scaffold1409size31871.g13040.t1">
    <property type="protein sequence ID" value="PSAMB.scaffold1409size31871.g13040.t1"/>
    <property type="gene ID" value="PSAMB.scaffold1409size31871.g13040"/>
</dbReference>
<keyword evidence="2" id="KW-0812">Transmembrane</keyword>
<reference evidence="4" key="1">
    <citation type="submission" date="2022-11" db="UniProtKB">
        <authorList>
            <consortium name="WormBaseParasite"/>
        </authorList>
    </citation>
    <scope>IDENTIFICATION</scope>
</reference>
<evidence type="ECO:0000256" key="1">
    <source>
        <dbReference type="SAM" id="MobiDB-lite"/>
    </source>
</evidence>
<feature type="region of interest" description="Disordered" evidence="1">
    <location>
        <begin position="128"/>
        <end position="226"/>
    </location>
</feature>
<protein>
    <submittedName>
        <fullName evidence="4">Uncharacterized protein</fullName>
    </submittedName>
</protein>
<evidence type="ECO:0000256" key="2">
    <source>
        <dbReference type="SAM" id="Phobius"/>
    </source>
</evidence>
<dbReference type="AlphaFoldDB" id="A0A914V027"/>
<feature type="compositionally biased region" description="Low complexity" evidence="1">
    <location>
        <begin position="160"/>
        <end position="170"/>
    </location>
</feature>
<feature type="compositionally biased region" description="Basic and acidic residues" evidence="1">
    <location>
        <begin position="263"/>
        <end position="273"/>
    </location>
</feature>
<feature type="compositionally biased region" description="Polar residues" evidence="1">
    <location>
        <begin position="171"/>
        <end position="180"/>
    </location>
</feature>
<keyword evidence="2" id="KW-1133">Transmembrane helix</keyword>
<feature type="region of interest" description="Disordered" evidence="1">
    <location>
        <begin position="240"/>
        <end position="273"/>
    </location>
</feature>
<sequence>MRSHWGACTQCSHSSSHSTHANKRSLTLPKWLQRLTALVIVYVLVHLCLLLAVLTPVLRRCIPAAAVWRLLSVPFSFFRSSSDERPISTEPSLPPGAVVPDIVPVPPPTIERPRMNEEDIMTELRDLLDGWSPPEGSSSNGDQPTDERQPDSNGSDDDSSMSVGDSSSNVRPSQLQLNTNVDDKDHRGWTGRSDPTSNGGHIPSVIEPAATAESGDSSAPSASTEDVTYSSFNYWQPTYDPTVVDEDASTSGTRSSTADGSEDIIRNFMERRC</sequence>
<dbReference type="Proteomes" id="UP000887566">
    <property type="component" value="Unplaced"/>
</dbReference>
<evidence type="ECO:0000313" key="4">
    <source>
        <dbReference type="WBParaSite" id="PSAMB.scaffold1409size31871.g13040.t1"/>
    </source>
</evidence>
<feature type="region of interest" description="Disordered" evidence="1">
    <location>
        <begin position="83"/>
        <end position="116"/>
    </location>
</feature>
<feature type="compositionally biased region" description="Polar residues" evidence="1">
    <location>
        <begin position="249"/>
        <end position="259"/>
    </location>
</feature>